<dbReference type="NCBIfam" id="TIGR02118">
    <property type="entry name" value="EthD family reductase"/>
    <property type="match status" value="1"/>
</dbReference>
<evidence type="ECO:0000313" key="2">
    <source>
        <dbReference type="EMBL" id="ADB53589.1"/>
    </source>
</evidence>
<feature type="domain" description="EthD" evidence="1">
    <location>
        <begin position="10"/>
        <end position="88"/>
    </location>
</feature>
<proteinExistence type="predicted"/>
<dbReference type="PANTHER" id="PTHR40260">
    <property type="entry name" value="BLR8190 PROTEIN"/>
    <property type="match status" value="1"/>
</dbReference>
<dbReference type="EMBL" id="CP001854">
    <property type="protein sequence ID" value="ADB53589.1"/>
    <property type="molecule type" value="Genomic_DNA"/>
</dbReference>
<dbReference type="AlphaFoldDB" id="D3FE97"/>
<dbReference type="InterPro" id="IPR009799">
    <property type="entry name" value="EthD_dom"/>
</dbReference>
<evidence type="ECO:0000313" key="3">
    <source>
        <dbReference type="Proteomes" id="UP000008229"/>
    </source>
</evidence>
<dbReference type="InterPro" id="IPR011008">
    <property type="entry name" value="Dimeric_a/b-barrel"/>
</dbReference>
<dbReference type="Proteomes" id="UP000008229">
    <property type="component" value="Chromosome"/>
</dbReference>
<dbReference type="SUPFAM" id="SSF54909">
    <property type="entry name" value="Dimeric alpha+beta barrel"/>
    <property type="match status" value="1"/>
</dbReference>
<dbReference type="Pfam" id="PF07110">
    <property type="entry name" value="EthD"/>
    <property type="match status" value="1"/>
</dbReference>
<dbReference type="OrthoDB" id="5294870at2"/>
<dbReference type="KEGG" id="cwo:Cwoe_5181"/>
<reference evidence="3" key="2">
    <citation type="submission" date="2010-01" db="EMBL/GenBank/DDBJ databases">
        <title>The complete genome of Conexibacter woesei DSM 14684.</title>
        <authorList>
            <consortium name="US DOE Joint Genome Institute (JGI-PGF)"/>
            <person name="Lucas S."/>
            <person name="Copeland A."/>
            <person name="Lapidus A."/>
            <person name="Glavina del Rio T."/>
            <person name="Dalin E."/>
            <person name="Tice H."/>
            <person name="Bruce D."/>
            <person name="Goodwin L."/>
            <person name="Pitluck S."/>
            <person name="Kyrpides N."/>
            <person name="Mavromatis K."/>
            <person name="Ivanova N."/>
            <person name="Mikhailova N."/>
            <person name="Chertkov O."/>
            <person name="Brettin T."/>
            <person name="Detter J.C."/>
            <person name="Han C."/>
            <person name="Larimer F."/>
            <person name="Land M."/>
            <person name="Hauser L."/>
            <person name="Markowitz V."/>
            <person name="Cheng J.-F."/>
            <person name="Hugenholtz P."/>
            <person name="Woyke T."/>
            <person name="Wu D."/>
            <person name="Pukall R."/>
            <person name="Steenblock K."/>
            <person name="Schneider S."/>
            <person name="Klenk H.-P."/>
            <person name="Eisen J.A."/>
        </authorList>
    </citation>
    <scope>NUCLEOTIDE SEQUENCE [LARGE SCALE GENOMIC DNA]</scope>
    <source>
        <strain evidence="3">DSM 14684 / CIP 108061 / JCM 11494 / NBRC 100937 / ID131577</strain>
    </source>
</reference>
<dbReference type="RefSeq" id="WP_012936640.1">
    <property type="nucleotide sequence ID" value="NC_013739.1"/>
</dbReference>
<dbReference type="PANTHER" id="PTHR40260:SF2">
    <property type="entry name" value="BLR8190 PROTEIN"/>
    <property type="match status" value="1"/>
</dbReference>
<dbReference type="eggNOG" id="COG3224">
    <property type="taxonomic scope" value="Bacteria"/>
</dbReference>
<dbReference type="GO" id="GO:0016491">
    <property type="term" value="F:oxidoreductase activity"/>
    <property type="evidence" value="ECO:0007669"/>
    <property type="project" value="InterPro"/>
</dbReference>
<sequence length="101" mass="11048">MHRLLVLYPPPTDPDHFRSYYVDTHLPLVAKLPGLRGYRYSFNVATSEGESPYFCVFEADFDDAAAYSAATASPEGQATRADVPNYATGGAVVLNFELRAG</sequence>
<keyword evidence="3" id="KW-1185">Reference proteome</keyword>
<reference evidence="2 3" key="1">
    <citation type="journal article" date="2010" name="Stand. Genomic Sci.">
        <title>Complete genome sequence of Conexibacter woesei type strain (ID131577).</title>
        <authorList>
            <person name="Pukall R."/>
            <person name="Lapidus A."/>
            <person name="Glavina Del Rio T."/>
            <person name="Copeland A."/>
            <person name="Tice H."/>
            <person name="Cheng J.-F."/>
            <person name="Lucas S."/>
            <person name="Chen F."/>
            <person name="Nolan M."/>
            <person name="Bruce D."/>
            <person name="Goodwin L."/>
            <person name="Pitluck S."/>
            <person name="Mavromatis K."/>
            <person name="Ivanova N."/>
            <person name="Ovchinnikova G."/>
            <person name="Pati A."/>
            <person name="Chen A."/>
            <person name="Palaniappan K."/>
            <person name="Land M."/>
            <person name="Hauser L."/>
            <person name="Chang Y.-J."/>
            <person name="Jeffries C.D."/>
            <person name="Chain P."/>
            <person name="Meincke L."/>
            <person name="Sims D."/>
            <person name="Brettin T."/>
            <person name="Detter J.C."/>
            <person name="Rohde M."/>
            <person name="Goeker M."/>
            <person name="Bristow J."/>
            <person name="Eisen J.A."/>
            <person name="Markowitz V."/>
            <person name="Kyrpides N.C."/>
            <person name="Klenk H.-P."/>
            <person name="Hugenholtz P."/>
        </authorList>
    </citation>
    <scope>NUCLEOTIDE SEQUENCE [LARGE SCALE GENOMIC DNA]</scope>
    <source>
        <strain evidence="3">DSM 14684 / CIP 108061 / JCM 11494 / NBRC 100937 / ID131577</strain>
    </source>
</reference>
<evidence type="ECO:0000259" key="1">
    <source>
        <dbReference type="Pfam" id="PF07110"/>
    </source>
</evidence>
<accession>D3FE97</accession>
<name>D3FE97_CONWI</name>
<gene>
    <name evidence="2" type="ordered locus">Cwoe_5181</name>
</gene>
<protein>
    <submittedName>
        <fullName evidence="2">Ethyl tert-butyl ether degradation EthD</fullName>
    </submittedName>
</protein>
<dbReference type="HOGENOM" id="CLU_115019_4_1_11"/>
<organism evidence="2 3">
    <name type="scientific">Conexibacter woesei (strain DSM 14684 / CCUG 47730 / CIP 108061 / JCM 11494 / NBRC 100937 / ID131577)</name>
    <dbReference type="NCBI Taxonomy" id="469383"/>
    <lineage>
        <taxon>Bacteria</taxon>
        <taxon>Bacillati</taxon>
        <taxon>Actinomycetota</taxon>
        <taxon>Thermoleophilia</taxon>
        <taxon>Solirubrobacterales</taxon>
        <taxon>Conexibacteraceae</taxon>
        <taxon>Conexibacter</taxon>
    </lineage>
</organism>
<dbReference type="Gene3D" id="3.30.70.100">
    <property type="match status" value="1"/>
</dbReference>